<evidence type="ECO:0000313" key="3">
    <source>
        <dbReference type="Proteomes" id="UP000054495"/>
    </source>
</evidence>
<feature type="region of interest" description="Disordered" evidence="1">
    <location>
        <begin position="265"/>
        <end position="303"/>
    </location>
</feature>
<gene>
    <name evidence="2" type="ORF">ANCCEY_00941</name>
</gene>
<proteinExistence type="predicted"/>
<accession>A0A0D6MD39</accession>
<name>A0A0D6MD39_9BILA</name>
<sequence length="474" mass="48476">MIEHKAFTRLWSKSRPTTQAEKDPATTTATTAATTASGTNAAAASLSGLSAVPFSSLMAVPGGGILAVIDSGATTSTVLLNNAASTATSSNVVGTTASATTQIVSGGGTTAILVGGGDVPGSPVSDANCNTWCPTTYKDDCNNMATVCATAVEAAAVVATTGTECRLTWTCPAGTAPYYYVYAPPTPQAYPTSGDYAQCFPPPNSFWYLPDGVTQINATTTTPADNSSAARSISFLEARGGVLAVVRGEGTTSTFLVTTTATSTSPNAATTITPTRSAMPGGGTTTTTNSPSSPGGGDVPGMPVSDENCKSWCPSTYKNDCNYRMPMICASAMEASAVVRTTGTACRGEVSRECLKTEIRPVTITCSATRLQNVADVTTVLTAAVNVEHAAGRGAVLPNSRCEKYWNGLSLSGSRSLDQAPQQYHNAMSPMQTTSLMQTTLTDSGAVPDSIMDVVYTSSIGFDPVATLLTCSAD</sequence>
<reference evidence="2 3" key="1">
    <citation type="submission" date="2013-05" db="EMBL/GenBank/DDBJ databases">
        <title>Draft genome of the parasitic nematode Anyclostoma ceylanicum.</title>
        <authorList>
            <person name="Mitreva M."/>
        </authorList>
    </citation>
    <scope>NUCLEOTIDE SEQUENCE [LARGE SCALE GENOMIC DNA]</scope>
</reference>
<dbReference type="Proteomes" id="UP000054495">
    <property type="component" value="Unassembled WGS sequence"/>
</dbReference>
<feature type="compositionally biased region" description="Low complexity" evidence="1">
    <location>
        <begin position="265"/>
        <end position="275"/>
    </location>
</feature>
<protein>
    <submittedName>
        <fullName evidence="2">Uncharacterized protein</fullName>
    </submittedName>
</protein>
<dbReference type="AlphaFoldDB" id="A0A0D6MD39"/>
<feature type="region of interest" description="Disordered" evidence="1">
    <location>
        <begin position="1"/>
        <end position="31"/>
    </location>
</feature>
<evidence type="ECO:0000256" key="1">
    <source>
        <dbReference type="SAM" id="MobiDB-lite"/>
    </source>
</evidence>
<dbReference type="EMBL" id="KE124786">
    <property type="protein sequence ID" value="EPB79992.1"/>
    <property type="molecule type" value="Genomic_DNA"/>
</dbReference>
<organism evidence="2 3">
    <name type="scientific">Ancylostoma ceylanicum</name>
    <dbReference type="NCBI Taxonomy" id="53326"/>
    <lineage>
        <taxon>Eukaryota</taxon>
        <taxon>Metazoa</taxon>
        <taxon>Ecdysozoa</taxon>
        <taxon>Nematoda</taxon>
        <taxon>Chromadorea</taxon>
        <taxon>Rhabditida</taxon>
        <taxon>Rhabditina</taxon>
        <taxon>Rhabditomorpha</taxon>
        <taxon>Strongyloidea</taxon>
        <taxon>Ancylostomatidae</taxon>
        <taxon>Ancylostomatinae</taxon>
        <taxon>Ancylostoma</taxon>
    </lineage>
</organism>
<evidence type="ECO:0000313" key="2">
    <source>
        <dbReference type="EMBL" id="EPB79992.1"/>
    </source>
</evidence>
<keyword evidence="3" id="KW-1185">Reference proteome</keyword>